<protein>
    <recommendedName>
        <fullName evidence="2">VWFA domain-containing protein</fullName>
    </recommendedName>
</protein>
<keyword evidence="4" id="KW-1185">Reference proteome</keyword>
<evidence type="ECO:0000256" key="1">
    <source>
        <dbReference type="SAM" id="Phobius"/>
    </source>
</evidence>
<dbReference type="KEGG" id="pgz:C2E15_13600"/>
<dbReference type="InterPro" id="IPR036465">
    <property type="entry name" value="vWFA_dom_sf"/>
</dbReference>
<keyword evidence="1" id="KW-1133">Transmembrane helix</keyword>
<dbReference type="PROSITE" id="PS50234">
    <property type="entry name" value="VWFA"/>
    <property type="match status" value="1"/>
</dbReference>
<evidence type="ECO:0000259" key="2">
    <source>
        <dbReference type="PROSITE" id="PS50234"/>
    </source>
</evidence>
<evidence type="ECO:0000313" key="4">
    <source>
        <dbReference type="Proteomes" id="UP000238365"/>
    </source>
</evidence>
<proteinExistence type="predicted"/>
<organism evidence="3 4">
    <name type="scientific">Mixta gaviniae</name>
    <dbReference type="NCBI Taxonomy" id="665914"/>
    <lineage>
        <taxon>Bacteria</taxon>
        <taxon>Pseudomonadati</taxon>
        <taxon>Pseudomonadota</taxon>
        <taxon>Gammaproteobacteria</taxon>
        <taxon>Enterobacterales</taxon>
        <taxon>Erwiniaceae</taxon>
        <taxon>Mixta</taxon>
    </lineage>
</organism>
<keyword evidence="1" id="KW-0812">Transmembrane</keyword>
<dbReference type="SUPFAM" id="SSF53300">
    <property type="entry name" value="vWA-like"/>
    <property type="match status" value="1"/>
</dbReference>
<sequence length="545" mass="61495">MVSRFIGNERGGIIIPFAIMLPTMLALLALGLNSAHMMIKKARIADAASEATLAVAAAGLVNNEESDRLQAQATIDQFMRYYAPTGKVIDSAFISVDESAGSREKRMRYRVSATVNFPFLLPSTLYVGGEADKDFTFNFQGGQVIKASAKPADIVFVVDFSTSQQGAGIKLLKEVVDSVSRFVLENNSNSRIALVPFSTGVTVKLPITNERGGEVPGCSVLFVPKPGYDINYLFWADKALTADKSWGYRHYHMDYWRYHYYYYFVSSGQPAMTLAQMRAKWCLKNTKWGGTVGRFEYSCKSPEFPYSDIFSPASQQIIYAEYDKAYKVQQKQGTALTIEHDEAIDYEATLEKMFSDEAIITFPMVWGPMDDYNYRAYSHMCHQGGWNHHQINNDFTRAKVRAWLIELTNDQAVLDQFQHMEAQGYTHLSSGLIRSVPVMMKGINKRKIFILLSDGDDSAEPAKVTKKWLESYKLCEKIEQGILARPETNASVVEFYYISTTISASRVKYWADNCTGEKRASTSTKRDELIKLIKNIMNDEVGRFT</sequence>
<gene>
    <name evidence="3" type="ORF">C2E15_13600</name>
</gene>
<dbReference type="AlphaFoldDB" id="A0A2L0IHG8"/>
<dbReference type="CDD" id="cd00198">
    <property type="entry name" value="vWFA"/>
    <property type="match status" value="1"/>
</dbReference>
<dbReference type="InterPro" id="IPR002035">
    <property type="entry name" value="VWF_A"/>
</dbReference>
<feature type="domain" description="VWFA" evidence="2">
    <location>
        <begin position="153"/>
        <end position="209"/>
    </location>
</feature>
<dbReference type="Gene3D" id="3.40.50.410">
    <property type="entry name" value="von Willebrand factor, type A domain"/>
    <property type="match status" value="1"/>
</dbReference>
<dbReference type="EMBL" id="CP026377">
    <property type="protein sequence ID" value="AUX94013.1"/>
    <property type="molecule type" value="Genomic_DNA"/>
</dbReference>
<evidence type="ECO:0000313" key="3">
    <source>
        <dbReference type="EMBL" id="AUX94013.1"/>
    </source>
</evidence>
<dbReference type="Proteomes" id="UP000238365">
    <property type="component" value="Chromosome"/>
</dbReference>
<keyword evidence="1" id="KW-0472">Membrane</keyword>
<feature type="transmembrane region" description="Helical" evidence="1">
    <location>
        <begin position="12"/>
        <end position="33"/>
    </location>
</feature>
<reference evidence="3 4" key="1">
    <citation type="submission" date="2018-01" db="EMBL/GenBank/DDBJ databases">
        <title>Complete and assembled Genome of Pantoea gaviniae DSM22758T.</title>
        <authorList>
            <person name="Stevens M.J.A."/>
            <person name="Zurfluh K."/>
            <person name="Stephan R."/>
        </authorList>
    </citation>
    <scope>NUCLEOTIDE SEQUENCE [LARGE SCALE GENOMIC DNA]</scope>
    <source>
        <strain evidence="3 4">DSM 22758</strain>
    </source>
</reference>
<accession>A0A2L0IHG8</accession>
<name>A0A2L0IHG8_9GAMM</name>